<proteinExistence type="predicted"/>
<accession>A0ABV6GIU4</accession>
<name>A0ABV6GIU4_9BACI</name>
<gene>
    <name evidence="1" type="ORF">ACFFIX_19680</name>
</gene>
<reference evidence="1 2" key="1">
    <citation type="submission" date="2024-09" db="EMBL/GenBank/DDBJ databases">
        <authorList>
            <person name="Sun Q."/>
            <person name="Mori K."/>
        </authorList>
    </citation>
    <scope>NUCLEOTIDE SEQUENCE [LARGE SCALE GENOMIC DNA]</scope>
    <source>
        <strain evidence="1 2">CCM 7228</strain>
    </source>
</reference>
<comment type="caution">
    <text evidence="1">The sequence shown here is derived from an EMBL/GenBank/DDBJ whole genome shotgun (WGS) entry which is preliminary data.</text>
</comment>
<protein>
    <submittedName>
        <fullName evidence="1">Uncharacterized protein</fullName>
    </submittedName>
</protein>
<dbReference type="RefSeq" id="WP_378937097.1">
    <property type="nucleotide sequence ID" value="NZ_JBHLVO010000022.1"/>
</dbReference>
<dbReference type="Proteomes" id="UP001589854">
    <property type="component" value="Unassembled WGS sequence"/>
</dbReference>
<organism evidence="1 2">
    <name type="scientific">Metabacillus herbersteinensis</name>
    <dbReference type="NCBI Taxonomy" id="283816"/>
    <lineage>
        <taxon>Bacteria</taxon>
        <taxon>Bacillati</taxon>
        <taxon>Bacillota</taxon>
        <taxon>Bacilli</taxon>
        <taxon>Bacillales</taxon>
        <taxon>Bacillaceae</taxon>
        <taxon>Metabacillus</taxon>
    </lineage>
</organism>
<dbReference type="EMBL" id="JBHLVO010000022">
    <property type="protein sequence ID" value="MFC0273616.1"/>
    <property type="molecule type" value="Genomic_DNA"/>
</dbReference>
<evidence type="ECO:0000313" key="2">
    <source>
        <dbReference type="Proteomes" id="UP001589854"/>
    </source>
</evidence>
<keyword evidence="2" id="KW-1185">Reference proteome</keyword>
<evidence type="ECO:0000313" key="1">
    <source>
        <dbReference type="EMBL" id="MFC0273616.1"/>
    </source>
</evidence>
<sequence length="98" mass="11560">MTSLEDDLIEKRRNEKIESVLNHQVQGESFIQSPSREWKKIVLNHFNKIYRNELSLAELLTVLKTRGIIFSQKESLVQYPIKECLEYIAKVSKIEIKL</sequence>